<dbReference type="InterPro" id="IPR051692">
    <property type="entry name" value="OMP-like"/>
</dbReference>
<dbReference type="EMBL" id="LSEF01000039">
    <property type="protein sequence ID" value="OAF17919.1"/>
    <property type="molecule type" value="Genomic_DNA"/>
</dbReference>
<dbReference type="GO" id="GO:0009279">
    <property type="term" value="C:cell outer membrane"/>
    <property type="evidence" value="ECO:0007669"/>
    <property type="project" value="UniProtKB-SubCell"/>
</dbReference>
<dbReference type="InterPro" id="IPR027385">
    <property type="entry name" value="Beta-barrel_OMP"/>
</dbReference>
<gene>
    <name evidence="8" type="ORF">AXW67_06745</name>
</gene>
<accession>A0A176ZBH3</accession>
<comment type="caution">
    <text evidence="8">The sequence shown here is derived from an EMBL/GenBank/DDBJ whole genome shotgun (WGS) entry which is preliminary data.</text>
</comment>
<evidence type="ECO:0000256" key="3">
    <source>
        <dbReference type="ARBA" id="ARBA00023136"/>
    </source>
</evidence>
<reference evidence="8 9" key="1">
    <citation type="submission" date="2016-02" db="EMBL/GenBank/DDBJ databases">
        <title>Draft genome sequence of the strain BR 10247T Bradyrhizobium neotropicale isolated from nodules of Centrolobium paraense.</title>
        <authorList>
            <person name="Simoes-Araujo J.L."/>
            <person name="Barauna A.C."/>
            <person name="Silva K."/>
            <person name="Zilli J.E."/>
        </authorList>
    </citation>
    <scope>NUCLEOTIDE SEQUENCE [LARGE SCALE GENOMIC DNA]</scope>
    <source>
        <strain evidence="8 9">BR 10247</strain>
    </source>
</reference>
<comment type="similarity">
    <text evidence="5">Belongs to the Omp25/RopB family.</text>
</comment>
<feature type="domain" description="Outer membrane protein beta-barrel" evidence="7">
    <location>
        <begin position="22"/>
        <end position="256"/>
    </location>
</feature>
<feature type="signal peptide" evidence="6">
    <location>
        <begin position="1"/>
        <end position="20"/>
    </location>
</feature>
<keyword evidence="4" id="KW-0998">Cell outer membrane</keyword>
<proteinExistence type="inferred from homology"/>
<keyword evidence="2 6" id="KW-0732">Signal</keyword>
<evidence type="ECO:0000256" key="6">
    <source>
        <dbReference type="SAM" id="SignalP"/>
    </source>
</evidence>
<dbReference type="InterPro" id="IPR011250">
    <property type="entry name" value="OMP/PagP_B-barrel"/>
</dbReference>
<keyword evidence="9" id="KW-1185">Reference proteome</keyword>
<organism evidence="8 9">
    <name type="scientific">Bradyrhizobium neotropicale</name>
    <dbReference type="NCBI Taxonomy" id="1497615"/>
    <lineage>
        <taxon>Bacteria</taxon>
        <taxon>Pseudomonadati</taxon>
        <taxon>Pseudomonadota</taxon>
        <taxon>Alphaproteobacteria</taxon>
        <taxon>Hyphomicrobiales</taxon>
        <taxon>Nitrobacteraceae</taxon>
        <taxon>Bradyrhizobium</taxon>
    </lineage>
</organism>
<evidence type="ECO:0000256" key="5">
    <source>
        <dbReference type="ARBA" id="ARBA00038306"/>
    </source>
</evidence>
<evidence type="ECO:0000313" key="9">
    <source>
        <dbReference type="Proteomes" id="UP000077173"/>
    </source>
</evidence>
<dbReference type="Proteomes" id="UP000077173">
    <property type="component" value="Unassembled WGS sequence"/>
</dbReference>
<evidence type="ECO:0000256" key="1">
    <source>
        <dbReference type="ARBA" id="ARBA00004442"/>
    </source>
</evidence>
<sequence length="634" mass="64657">MRTPLVALAVLLASSVAGSAADLAPVYTKAPAAVYNWTGFYIGGNLGGGMASSHFDDPCFYCSNATPTAGFFTGGAQVGYNYQIGSGLVGIEADVNGNSNFKSSILGGDNATSMTITTKADVSGTIRARAGVVVNNALIYATGGAAWADVKQTGIDLDNRIGPTLGSPTGYTANRGGVLWGGVIGAGVEFALGNNWILGGEFLHTMYKDRAANILSPAGGNGCVAAFFLNNVPQSTCVIRDQLTTDVARIRLSYKFGDPVPSSAGAALAYANSGGVAPLYAKAPAVASIYSWTGFYIGGNAGGGMASSHFDDPCVYCSSATPTSGFFTGGGQIGYNYQFGSGLVGIEADVNGNSSFKDSVLGGDFRSALAVATKADVSGTIRGRAGLVVNNALVYVTGGAAWADVKQTGVEFNNLASSPTFGAPTGFTANRSGVLWGGVVGAGVEFALASNWIVGGEFLHTMYEDRSANIVGVSGLSACANPANCVIRNQLTTDVARLRLNYKFGGAPSDALAYAAPAYTKAAPLAVAYNWSGFYVGGNAGGGLASSHFDDPCLYCSSTTPTGGFFTGGGQIGYNYQFGRGLVGIEADVNGNSKFKDSVLGGTFNQAMTVSAKDGVIGRPSLWIAEYLRCCASG</sequence>
<protein>
    <recommendedName>
        <fullName evidence="7">Outer membrane protein beta-barrel domain-containing protein</fullName>
    </recommendedName>
</protein>
<evidence type="ECO:0000256" key="4">
    <source>
        <dbReference type="ARBA" id="ARBA00023237"/>
    </source>
</evidence>
<keyword evidence="3" id="KW-0472">Membrane</keyword>
<dbReference type="SUPFAM" id="SSF56925">
    <property type="entry name" value="OMPA-like"/>
    <property type="match status" value="3"/>
</dbReference>
<dbReference type="AlphaFoldDB" id="A0A176ZBH3"/>
<dbReference type="RefSeq" id="WP_145927566.1">
    <property type="nucleotide sequence ID" value="NZ_LSEF01000039.1"/>
</dbReference>
<evidence type="ECO:0000256" key="2">
    <source>
        <dbReference type="ARBA" id="ARBA00022729"/>
    </source>
</evidence>
<comment type="subcellular location">
    <subcellularLocation>
        <location evidence="1">Cell outer membrane</location>
    </subcellularLocation>
</comment>
<name>A0A176ZBH3_9BRAD</name>
<evidence type="ECO:0000259" key="7">
    <source>
        <dbReference type="Pfam" id="PF13505"/>
    </source>
</evidence>
<dbReference type="PANTHER" id="PTHR34001">
    <property type="entry name" value="BLL7405 PROTEIN"/>
    <property type="match status" value="1"/>
</dbReference>
<feature type="domain" description="Outer membrane protein beta-barrel" evidence="7">
    <location>
        <begin position="287"/>
        <end position="504"/>
    </location>
</feature>
<feature type="chain" id="PRO_5008055798" description="Outer membrane protein beta-barrel domain-containing protein" evidence="6">
    <location>
        <begin position="21"/>
        <end position="634"/>
    </location>
</feature>
<dbReference type="PANTHER" id="PTHR34001:SF3">
    <property type="entry name" value="BLL7405 PROTEIN"/>
    <property type="match status" value="1"/>
</dbReference>
<evidence type="ECO:0000313" key="8">
    <source>
        <dbReference type="EMBL" id="OAF17919.1"/>
    </source>
</evidence>
<dbReference type="Pfam" id="PF13505">
    <property type="entry name" value="OMP_b-brl"/>
    <property type="match status" value="2"/>
</dbReference>